<protein>
    <submittedName>
        <fullName evidence="1">(salmon louse) hypothetical protein</fullName>
    </submittedName>
</protein>
<accession>A0A7R8H4Y4</accession>
<dbReference type="Proteomes" id="UP000675881">
    <property type="component" value="Chromosome 15"/>
</dbReference>
<keyword evidence="2" id="KW-1185">Reference proteome</keyword>
<evidence type="ECO:0000313" key="2">
    <source>
        <dbReference type="Proteomes" id="UP000675881"/>
    </source>
</evidence>
<name>A0A7R8H4Y4_LEPSM</name>
<evidence type="ECO:0000313" key="1">
    <source>
        <dbReference type="EMBL" id="CAF2858464.1"/>
    </source>
</evidence>
<gene>
    <name evidence="1" type="ORF">LSAA_5943</name>
</gene>
<sequence length="145" mass="16413">MVLQEILTQLFLSQKYHICLEEREYQVNQKDLMGWATEKGTKDCIGMIKLINKKVIEYTESFARLSESKGNNRLKILLQYFSTSGVLAFQRFRDGSLCSLTSDFESDGQVNPSTYGGMKGIVPLPCFPLANGLKLSYLACPVVWQ</sequence>
<organism evidence="1 2">
    <name type="scientific">Lepeophtheirus salmonis</name>
    <name type="common">Salmon louse</name>
    <name type="synonym">Caligus salmonis</name>
    <dbReference type="NCBI Taxonomy" id="72036"/>
    <lineage>
        <taxon>Eukaryota</taxon>
        <taxon>Metazoa</taxon>
        <taxon>Ecdysozoa</taxon>
        <taxon>Arthropoda</taxon>
        <taxon>Crustacea</taxon>
        <taxon>Multicrustacea</taxon>
        <taxon>Hexanauplia</taxon>
        <taxon>Copepoda</taxon>
        <taxon>Siphonostomatoida</taxon>
        <taxon>Caligidae</taxon>
        <taxon>Lepeophtheirus</taxon>
    </lineage>
</organism>
<dbReference type="EMBL" id="HG994594">
    <property type="protein sequence ID" value="CAF2858464.1"/>
    <property type="molecule type" value="Genomic_DNA"/>
</dbReference>
<reference evidence="1" key="1">
    <citation type="submission" date="2021-02" db="EMBL/GenBank/DDBJ databases">
        <authorList>
            <person name="Bekaert M."/>
        </authorList>
    </citation>
    <scope>NUCLEOTIDE SEQUENCE</scope>
    <source>
        <strain evidence="1">IoA-00</strain>
    </source>
</reference>
<dbReference type="AlphaFoldDB" id="A0A7R8H4Y4"/>
<proteinExistence type="predicted"/>